<comment type="similarity">
    <text evidence="3">Belongs to the nitroreductase family.</text>
</comment>
<evidence type="ECO:0000313" key="8">
    <source>
        <dbReference type="EMBL" id="TGZ82179.1"/>
    </source>
</evidence>
<dbReference type="Pfam" id="PF00881">
    <property type="entry name" value="Nitroreductase"/>
    <property type="match status" value="1"/>
</dbReference>
<dbReference type="InterPro" id="IPR033877">
    <property type="entry name" value="Frm2/Hbn1"/>
</dbReference>
<dbReference type="SUPFAM" id="SSF55469">
    <property type="entry name" value="FMN-dependent nitroreductase-like"/>
    <property type="match status" value="1"/>
</dbReference>
<accession>A0A4S2MZE1</accession>
<dbReference type="Gene3D" id="3.40.109.10">
    <property type="entry name" value="NADH Oxidase"/>
    <property type="match status" value="1"/>
</dbReference>
<dbReference type="InterPro" id="IPR000415">
    <property type="entry name" value="Nitroreductase-like"/>
</dbReference>
<evidence type="ECO:0000256" key="3">
    <source>
        <dbReference type="ARBA" id="ARBA00007118"/>
    </source>
</evidence>
<evidence type="ECO:0000256" key="6">
    <source>
        <dbReference type="ARBA" id="ARBA00023242"/>
    </source>
</evidence>
<keyword evidence="5" id="KW-0560">Oxidoreductase</keyword>
<keyword evidence="9" id="KW-1185">Reference proteome</keyword>
<evidence type="ECO:0000256" key="1">
    <source>
        <dbReference type="ARBA" id="ARBA00004123"/>
    </source>
</evidence>
<dbReference type="STRING" id="341454.A0A4S2MZE1"/>
<dbReference type="GO" id="GO:0005737">
    <property type="term" value="C:cytoplasm"/>
    <property type="evidence" value="ECO:0007669"/>
    <property type="project" value="UniProtKB-SubCell"/>
</dbReference>
<dbReference type="GO" id="GO:0016491">
    <property type="term" value="F:oxidoreductase activity"/>
    <property type="evidence" value="ECO:0007669"/>
    <property type="project" value="UniProtKB-KW"/>
</dbReference>
<dbReference type="InParanoid" id="A0A4S2MZE1"/>
<dbReference type="FunFam" id="3.40.109.10:FF:000001">
    <property type="entry name" value="Nitroreductase family"/>
    <property type="match status" value="1"/>
</dbReference>
<organism evidence="8 9">
    <name type="scientific">Ascodesmis nigricans</name>
    <dbReference type="NCBI Taxonomy" id="341454"/>
    <lineage>
        <taxon>Eukaryota</taxon>
        <taxon>Fungi</taxon>
        <taxon>Dikarya</taxon>
        <taxon>Ascomycota</taxon>
        <taxon>Pezizomycotina</taxon>
        <taxon>Pezizomycetes</taxon>
        <taxon>Pezizales</taxon>
        <taxon>Ascodesmidaceae</taxon>
        <taxon>Ascodesmis</taxon>
    </lineage>
</organism>
<name>A0A4S2MZE1_9PEZI</name>
<proteinExistence type="inferred from homology"/>
<dbReference type="AlphaFoldDB" id="A0A4S2MZE1"/>
<evidence type="ECO:0000256" key="5">
    <source>
        <dbReference type="ARBA" id="ARBA00023002"/>
    </source>
</evidence>
<evidence type="ECO:0000259" key="7">
    <source>
        <dbReference type="Pfam" id="PF00881"/>
    </source>
</evidence>
<dbReference type="CDD" id="cd02140">
    <property type="entry name" value="Frm2-like"/>
    <property type="match status" value="1"/>
</dbReference>
<keyword evidence="6" id="KW-0539">Nucleus</keyword>
<protein>
    <submittedName>
        <fullName evidence="8">Nitroreductase</fullName>
    </submittedName>
</protein>
<feature type="domain" description="Nitroreductase" evidence="7">
    <location>
        <begin position="14"/>
        <end position="183"/>
    </location>
</feature>
<dbReference type="PANTHER" id="PTHR43035">
    <property type="entry name" value="FATTY ACID REPRESSION MUTANT PROTEIN 2-RELATED"/>
    <property type="match status" value="1"/>
</dbReference>
<evidence type="ECO:0000256" key="2">
    <source>
        <dbReference type="ARBA" id="ARBA00004496"/>
    </source>
</evidence>
<dbReference type="InterPro" id="IPR029479">
    <property type="entry name" value="Nitroreductase"/>
</dbReference>
<dbReference type="GO" id="GO:0005634">
    <property type="term" value="C:nucleus"/>
    <property type="evidence" value="ECO:0007669"/>
    <property type="project" value="UniProtKB-SubCell"/>
</dbReference>
<comment type="subcellular location">
    <subcellularLocation>
        <location evidence="2">Cytoplasm</location>
    </subcellularLocation>
    <subcellularLocation>
        <location evidence="1">Nucleus</location>
    </subcellularLocation>
</comment>
<sequence length="206" mass="22710">MATKSGSATFLAALKARRTYYALKPSSPISNEKIQEIVNEVVLHTPSSFNSQTTRAVILFGDEHKKLWSIITHDALKAVVPADAFAATAQKVAGFANGYGTVMFFEDQVGVKKLQDAFPLYAPNFPVWSEHTAGAHHINTWTALEAEGLGANLQHYNPLIDDAVRKEWNIPETWALRAQLVFGERAGEPGPKTFVPIEERVKTYGN</sequence>
<dbReference type="OrthoDB" id="2138173at2759"/>
<gene>
    <name evidence="8" type="ORF">EX30DRAFT_370855</name>
</gene>
<evidence type="ECO:0000256" key="4">
    <source>
        <dbReference type="ARBA" id="ARBA00022490"/>
    </source>
</evidence>
<reference evidence="8 9" key="1">
    <citation type="submission" date="2019-04" db="EMBL/GenBank/DDBJ databases">
        <title>Comparative genomics and transcriptomics to analyze fruiting body development in filamentous ascomycetes.</title>
        <authorList>
            <consortium name="DOE Joint Genome Institute"/>
            <person name="Lutkenhaus R."/>
            <person name="Traeger S."/>
            <person name="Breuer J."/>
            <person name="Kuo A."/>
            <person name="Lipzen A."/>
            <person name="Pangilinan J."/>
            <person name="Dilworth D."/>
            <person name="Sandor L."/>
            <person name="Poggeler S."/>
            <person name="Barry K."/>
            <person name="Grigoriev I.V."/>
            <person name="Nowrousian M."/>
        </authorList>
    </citation>
    <scope>NUCLEOTIDE SEQUENCE [LARGE SCALE GENOMIC DNA]</scope>
    <source>
        <strain evidence="8 9">CBS 389.68</strain>
    </source>
</reference>
<evidence type="ECO:0000313" key="9">
    <source>
        <dbReference type="Proteomes" id="UP000298138"/>
    </source>
</evidence>
<dbReference type="Proteomes" id="UP000298138">
    <property type="component" value="Unassembled WGS sequence"/>
</dbReference>
<dbReference type="PANTHER" id="PTHR43035:SF1">
    <property type="entry name" value="FATTY ACID REPRESSION MUTANT PROTEIN 2-RELATED"/>
    <property type="match status" value="1"/>
</dbReference>
<dbReference type="FunCoup" id="A0A4S2MZE1">
    <property type="interactions" value="12"/>
</dbReference>
<dbReference type="EMBL" id="ML220116">
    <property type="protein sequence ID" value="TGZ82179.1"/>
    <property type="molecule type" value="Genomic_DNA"/>
</dbReference>
<dbReference type="GO" id="GO:0034599">
    <property type="term" value="P:cellular response to oxidative stress"/>
    <property type="evidence" value="ECO:0007669"/>
    <property type="project" value="InterPro"/>
</dbReference>
<keyword evidence="4" id="KW-0963">Cytoplasm</keyword>